<comment type="subcellular location">
    <subcellularLocation>
        <location evidence="1">Nucleus</location>
    </subcellularLocation>
</comment>
<dbReference type="SUPFAM" id="SSF47095">
    <property type="entry name" value="HMG-box"/>
    <property type="match status" value="1"/>
</dbReference>
<dbReference type="InterPro" id="IPR036236">
    <property type="entry name" value="Znf_C2H2_sf"/>
</dbReference>
<evidence type="ECO:0000259" key="9">
    <source>
        <dbReference type="PROSITE" id="PS50157"/>
    </source>
</evidence>
<keyword evidence="10" id="KW-1185">Reference proteome</keyword>
<evidence type="ECO:0000313" key="10">
    <source>
        <dbReference type="Proteomes" id="UP000694888"/>
    </source>
</evidence>
<dbReference type="InterPro" id="IPR050527">
    <property type="entry name" value="Snail/Krueppel_Znf"/>
</dbReference>
<dbReference type="Gene3D" id="1.10.30.10">
    <property type="entry name" value="High mobility group box domain"/>
    <property type="match status" value="1"/>
</dbReference>
<keyword evidence="6" id="KW-0539">Nucleus</keyword>
<feature type="compositionally biased region" description="Basic and acidic residues" evidence="8">
    <location>
        <begin position="105"/>
        <end position="121"/>
    </location>
</feature>
<evidence type="ECO:0000256" key="5">
    <source>
        <dbReference type="ARBA" id="ARBA00022833"/>
    </source>
</evidence>
<dbReference type="PANTHER" id="PTHR24388:SF54">
    <property type="entry name" value="PROTEIN ESCARGOT"/>
    <property type="match status" value="1"/>
</dbReference>
<keyword evidence="2" id="KW-0479">Metal-binding</keyword>
<organism evidence="10 11">
    <name type="scientific">Aplysia californica</name>
    <name type="common">California sea hare</name>
    <dbReference type="NCBI Taxonomy" id="6500"/>
    <lineage>
        <taxon>Eukaryota</taxon>
        <taxon>Metazoa</taxon>
        <taxon>Spiralia</taxon>
        <taxon>Lophotrochozoa</taxon>
        <taxon>Mollusca</taxon>
        <taxon>Gastropoda</taxon>
        <taxon>Heterobranchia</taxon>
        <taxon>Euthyneura</taxon>
        <taxon>Tectipleura</taxon>
        <taxon>Aplysiida</taxon>
        <taxon>Aplysioidea</taxon>
        <taxon>Aplysiidae</taxon>
        <taxon>Aplysia</taxon>
    </lineage>
</organism>
<feature type="domain" description="C2H2-type" evidence="9">
    <location>
        <begin position="329"/>
        <end position="356"/>
    </location>
</feature>
<dbReference type="GeneID" id="101849972"/>
<evidence type="ECO:0000256" key="6">
    <source>
        <dbReference type="ARBA" id="ARBA00023242"/>
    </source>
</evidence>
<evidence type="ECO:0000256" key="8">
    <source>
        <dbReference type="SAM" id="MobiDB-lite"/>
    </source>
</evidence>
<dbReference type="CDD" id="cd00084">
    <property type="entry name" value="HMG-box_SF"/>
    <property type="match status" value="1"/>
</dbReference>
<evidence type="ECO:0000256" key="1">
    <source>
        <dbReference type="ARBA" id="ARBA00004123"/>
    </source>
</evidence>
<dbReference type="Pfam" id="PF00096">
    <property type="entry name" value="zf-C2H2"/>
    <property type="match status" value="2"/>
</dbReference>
<dbReference type="SMART" id="SM00398">
    <property type="entry name" value="HMG"/>
    <property type="match status" value="1"/>
</dbReference>
<keyword evidence="3" id="KW-0677">Repeat</keyword>
<feature type="domain" description="C2H2-type" evidence="9">
    <location>
        <begin position="356"/>
        <end position="380"/>
    </location>
</feature>
<feature type="region of interest" description="Disordered" evidence="8">
    <location>
        <begin position="188"/>
        <end position="209"/>
    </location>
</feature>
<dbReference type="InterPro" id="IPR013087">
    <property type="entry name" value="Znf_C2H2_type"/>
</dbReference>
<proteinExistence type="predicted"/>
<dbReference type="RefSeq" id="XP_005111139.1">
    <property type="nucleotide sequence ID" value="XM_005111082.3"/>
</dbReference>
<dbReference type="SMART" id="SM00355">
    <property type="entry name" value="ZnF_C2H2"/>
    <property type="match status" value="4"/>
</dbReference>
<evidence type="ECO:0000256" key="4">
    <source>
        <dbReference type="ARBA" id="ARBA00022771"/>
    </source>
</evidence>
<keyword evidence="4 7" id="KW-0863">Zinc-finger</keyword>
<dbReference type="Gene3D" id="3.30.160.60">
    <property type="entry name" value="Classic Zinc Finger"/>
    <property type="match status" value="2"/>
</dbReference>
<evidence type="ECO:0000256" key="3">
    <source>
        <dbReference type="ARBA" id="ARBA00022737"/>
    </source>
</evidence>
<evidence type="ECO:0000256" key="2">
    <source>
        <dbReference type="ARBA" id="ARBA00022723"/>
    </source>
</evidence>
<dbReference type="SUPFAM" id="SSF57667">
    <property type="entry name" value="beta-beta-alpha zinc fingers"/>
    <property type="match status" value="1"/>
</dbReference>
<keyword evidence="5" id="KW-0862">Zinc</keyword>
<protein>
    <submittedName>
        <fullName evidence="11">Zinc finger protein 2 isoform X2</fullName>
    </submittedName>
</protein>
<dbReference type="PROSITE" id="PS00028">
    <property type="entry name" value="ZINC_FINGER_C2H2_1"/>
    <property type="match status" value="2"/>
</dbReference>
<gene>
    <name evidence="11" type="primary">LOC101849972</name>
</gene>
<dbReference type="Proteomes" id="UP000694888">
    <property type="component" value="Unplaced"/>
</dbReference>
<sequence length="380" mass="43157">MEARVHKELSTFLERHSLGGSISNIDEIVLSYLLGIMELIGQGEVEDCFDLEDVMEMMAAYLPGFEIVDRSSVMEWMFSLSSQLAKGEDTASETACPVKEEETEQRDADEHNSQTDTDSKILHGSIGGKDSKFPSYDFTESASSPPLPQMSVMPRLTDIKDEPSPDPDTNKVAGTWAWQSDVPYKSENRDPVHIPLDSTSTSTLEAGTKRSVKQSSYNHFYQKIAPQVMSQLGEPNLGEVSKVTSKMWQSLDADTRKEWRKAAQRHRQEVDSGLAEREKCEHCGAEYKNHRSLVYHQKYCQPMCPECGDVLKDRQALLRHQAKEHKQSHQCEICGKNFQSRWLLKRHSTVHTKQAFKCSICNVECNVKSNLIRHMKNMHS</sequence>
<dbReference type="InterPro" id="IPR009071">
    <property type="entry name" value="HMG_box_dom"/>
</dbReference>
<evidence type="ECO:0000256" key="7">
    <source>
        <dbReference type="PROSITE-ProRule" id="PRU00042"/>
    </source>
</evidence>
<evidence type="ECO:0000313" key="11">
    <source>
        <dbReference type="RefSeq" id="XP_005111139.1"/>
    </source>
</evidence>
<feature type="region of interest" description="Disordered" evidence="8">
    <location>
        <begin position="133"/>
        <end position="152"/>
    </location>
</feature>
<accession>A0ABM0K897</accession>
<dbReference type="InterPro" id="IPR036910">
    <property type="entry name" value="HMG_box_dom_sf"/>
</dbReference>
<name>A0ABM0K897_APLCA</name>
<reference evidence="11" key="1">
    <citation type="submission" date="2025-08" db="UniProtKB">
        <authorList>
            <consortium name="RefSeq"/>
        </authorList>
    </citation>
    <scope>IDENTIFICATION</scope>
</reference>
<feature type="region of interest" description="Disordered" evidence="8">
    <location>
        <begin position="89"/>
        <end position="128"/>
    </location>
</feature>
<dbReference type="Pfam" id="PF00505">
    <property type="entry name" value="HMG_box"/>
    <property type="match status" value="1"/>
</dbReference>
<dbReference type="PROSITE" id="PS50157">
    <property type="entry name" value="ZINC_FINGER_C2H2_2"/>
    <property type="match status" value="2"/>
</dbReference>
<dbReference type="PANTHER" id="PTHR24388">
    <property type="entry name" value="ZINC FINGER PROTEIN"/>
    <property type="match status" value="1"/>
</dbReference>